<feature type="transmembrane region" description="Helical" evidence="2">
    <location>
        <begin position="300"/>
        <end position="318"/>
    </location>
</feature>
<dbReference type="Proteomes" id="UP000197097">
    <property type="component" value="Unassembled WGS sequence"/>
</dbReference>
<evidence type="ECO:0000313" key="4">
    <source>
        <dbReference type="EMBL" id="OWQ95117.1"/>
    </source>
</evidence>
<reference evidence="4 5" key="1">
    <citation type="journal article" date="2002" name="Int. J. Syst. Evol. Microbiol.">
        <title>Sphingopyxis witflariensis sp. nov., isolated from activated sludge.</title>
        <authorList>
            <person name="Kampfer P."/>
            <person name="Witzenberger R."/>
            <person name="Denner E.B."/>
            <person name="Busse H.J."/>
            <person name="Neef A."/>
        </authorList>
    </citation>
    <scope>NUCLEOTIDE SEQUENCE [LARGE SCALE GENOMIC DNA]</scope>
    <source>
        <strain evidence="4 5">DSM 14551</strain>
    </source>
</reference>
<feature type="compositionally biased region" description="Basic and acidic residues" evidence="1">
    <location>
        <begin position="771"/>
        <end position="784"/>
    </location>
</feature>
<proteinExistence type="predicted"/>
<comment type="caution">
    <text evidence="4">The sequence shown here is derived from an EMBL/GenBank/DDBJ whole genome shotgun (WGS) entry which is preliminary data.</text>
</comment>
<evidence type="ECO:0000256" key="2">
    <source>
        <dbReference type="SAM" id="Phobius"/>
    </source>
</evidence>
<organism evidence="4 5">
    <name type="scientific">Sphingopyxis witflariensis</name>
    <dbReference type="NCBI Taxonomy" id="173675"/>
    <lineage>
        <taxon>Bacteria</taxon>
        <taxon>Pseudomonadati</taxon>
        <taxon>Pseudomonadota</taxon>
        <taxon>Alphaproteobacteria</taxon>
        <taxon>Sphingomonadales</taxon>
        <taxon>Sphingomonadaceae</taxon>
        <taxon>Sphingopyxis</taxon>
    </lineage>
</organism>
<dbReference type="OrthoDB" id="8477313at2"/>
<dbReference type="EMBL" id="NISJ01000008">
    <property type="protein sequence ID" value="OWQ95117.1"/>
    <property type="molecule type" value="Genomic_DNA"/>
</dbReference>
<keyword evidence="2" id="KW-0472">Membrane</keyword>
<accession>A0A2D0AMZ0</accession>
<evidence type="ECO:0000259" key="3">
    <source>
        <dbReference type="Pfam" id="PF06791"/>
    </source>
</evidence>
<dbReference type="Pfam" id="PF06791">
    <property type="entry name" value="TMP_2"/>
    <property type="match status" value="1"/>
</dbReference>
<evidence type="ECO:0000313" key="5">
    <source>
        <dbReference type="Proteomes" id="UP000197097"/>
    </source>
</evidence>
<dbReference type="AlphaFoldDB" id="A0A2D0AMZ0"/>
<sequence length="820" mass="85827">MAETVGSLLVRLGLDSGTFRSGLGVAEKDFRAAQKRFEKIGSSMQNFGKNLTIGLTLPLAAIGAAAVKGAQEQRAAMGQVEAALTSMGAVSGKTADELAKNADKMEMRSLFAADEILTKVTANLLTFGNVAGEQFDRAQQAAIDMATRMGSDPQSAAIMLGKALNDPIKGITALTKVGVQFTASQKAQIEAFTKTGQTARAQGIILDEVAKQFGGAAQAAADTQPWRQAQVAIDQAMDGIGEAILPVIPVITDAIKSLAGAFTGLSPEMQKAIVIGGGIAAALGPFLAVAGSIVKLAAPLAAAFTTSAAASAAAGAAAGGASTGFAALAIAAAPWIAAAAAIGAAGYLIYQNWDKIAPVLESLWKTISDTLGPPLQEIVSTLTSMFSELWNGPLGPAISAAIGLLGQLYMAFNNAFGPVILGALKLMAQTVGNVLNTLLEFGRAIGSLFRGDIVGAFEHLGSAINSLFGGLPAKVIGWIGQMVQGIGSWMGAKLNAIWEGVKAKVEAVKGWFYGLYDAVVGHSYIPDMVDQIGQHMQRLDAEMVKPVKAATSKAAEAFRELQQTVAGILARLFPEQALRIDFENERAALDAYHKAGKLSADEHAAAVRALNREYAGLHRDRPGGVDDDPTAITLSRGSTSIEDTSAQISDRFGEDMERINDAIQKIDLSPLQQVGVRALDTLTETLVTAGIEFGNLRELAHRAIQSILADLLRLAIQKLITRPLAIAMGLPIDGALASGGPAMSGRTYLVGEKGPELFTPRQSGQVIPNHALRDAPDRGARDGGRSNTFVWNVTTPNADSFRKSQSQMQRDARRLLSAKP</sequence>
<feature type="domain" description="Bacteriophage tail tape measure N-terminal" evidence="3">
    <location>
        <begin position="39"/>
        <end position="189"/>
    </location>
</feature>
<feature type="transmembrane region" description="Helical" evidence="2">
    <location>
        <begin position="325"/>
        <end position="350"/>
    </location>
</feature>
<keyword evidence="2" id="KW-0812">Transmembrane</keyword>
<protein>
    <recommendedName>
        <fullName evidence="3">Bacteriophage tail tape measure N-terminal domain-containing protein</fullName>
    </recommendedName>
</protein>
<dbReference type="RefSeq" id="WP_088473446.1">
    <property type="nucleotide sequence ID" value="NZ_NISJ01000008.1"/>
</dbReference>
<gene>
    <name evidence="4" type="ORF">CDQ91_14445</name>
</gene>
<name>A0A2D0AMZ0_9SPHN</name>
<keyword evidence="5" id="KW-1185">Reference proteome</keyword>
<feature type="compositionally biased region" description="Polar residues" evidence="1">
    <location>
        <begin position="785"/>
        <end position="809"/>
    </location>
</feature>
<keyword evidence="2" id="KW-1133">Transmembrane helix</keyword>
<feature type="transmembrane region" description="Helical" evidence="2">
    <location>
        <begin position="272"/>
        <end position="294"/>
    </location>
</feature>
<evidence type="ECO:0000256" key="1">
    <source>
        <dbReference type="SAM" id="MobiDB-lite"/>
    </source>
</evidence>
<feature type="region of interest" description="Disordered" evidence="1">
    <location>
        <begin position="771"/>
        <end position="820"/>
    </location>
</feature>
<dbReference type="InterPro" id="IPR009628">
    <property type="entry name" value="Phage_tape_measure_N"/>
</dbReference>